<reference evidence="3 4" key="1">
    <citation type="submission" date="2019-09" db="EMBL/GenBank/DDBJ databases">
        <title>Isolation and complete genome sequencing of Methylocystis species.</title>
        <authorList>
            <person name="Rumah B.L."/>
            <person name="Stead C.E."/>
            <person name="Stevens B.C."/>
            <person name="Minton N.P."/>
            <person name="Grosse-Honebrink A."/>
            <person name="Zhang Y."/>
        </authorList>
    </citation>
    <scope>NUCLEOTIDE SEQUENCE [LARGE SCALE GENOMIC DNA]</scope>
    <source>
        <strain evidence="3 4">BRCS2</strain>
    </source>
</reference>
<keyword evidence="4" id="KW-1185">Reference proteome</keyword>
<dbReference type="AlphaFoldDB" id="A0A6B8M2Y3"/>
<dbReference type="Gene3D" id="3.40.1360.10">
    <property type="match status" value="1"/>
</dbReference>
<name>A0A6B8M2Y3_9HYPH</name>
<feature type="domain" description="DUF7146" evidence="2">
    <location>
        <begin position="121"/>
        <end position="227"/>
    </location>
</feature>
<dbReference type="InterPro" id="IPR055570">
    <property type="entry name" value="DUF7146"/>
</dbReference>
<sequence>MPSSVASELARRLAQDAEAVCRRYLSNGRREGRYWLVGDVRNTPGRSLFVRLTGPESGKGAAGKWTDAATGEHGDLLDVIRGSARCADFAEALLEARSFLSLPKDDPSIERRRSEAPTVTRSIDSARRLLHMSQPIEGSLVERYLRHRGIAGLRNLDSLRSHPRCYYRPDKSSAVETWPAMIAVVTDFDGKVTGAHRTWLDPSGRDKAPIANPRRAMGDICGKGVRFGASLDVMAAGEGIETVLSARSLLPSMPMIAALSAAHLAALLLPSALRRLYVLQDNDAAGRKATAQLTERAIADGIDAITLVPQLADFNDDLRHIGGEALRATIRTQLAPQDVARFLKFDNTLGSERSRG</sequence>
<dbReference type="Proteomes" id="UP000422569">
    <property type="component" value="Chromosome"/>
</dbReference>
<protein>
    <submittedName>
        <fullName evidence="3">DNA primase</fullName>
    </submittedName>
</protein>
<dbReference type="RefSeq" id="WP_016919708.1">
    <property type="nucleotide sequence ID" value="NZ_CP044331.1"/>
</dbReference>
<dbReference type="EMBL" id="CP044331">
    <property type="protein sequence ID" value="QGM97261.1"/>
    <property type="molecule type" value="Genomic_DNA"/>
</dbReference>
<proteinExistence type="predicted"/>
<dbReference type="KEGG" id="mpar:F7D14_07095"/>
<feature type="domain" description="Toprim" evidence="1">
    <location>
        <begin position="234"/>
        <end position="322"/>
    </location>
</feature>
<dbReference type="Pfam" id="PF13362">
    <property type="entry name" value="Toprim_3"/>
    <property type="match status" value="1"/>
</dbReference>
<dbReference type="Pfam" id="PF23639">
    <property type="entry name" value="DUF7146"/>
    <property type="match status" value="1"/>
</dbReference>
<dbReference type="InterPro" id="IPR006171">
    <property type="entry name" value="TOPRIM_dom"/>
</dbReference>
<evidence type="ECO:0000259" key="1">
    <source>
        <dbReference type="Pfam" id="PF13362"/>
    </source>
</evidence>
<evidence type="ECO:0000313" key="4">
    <source>
        <dbReference type="Proteomes" id="UP000422569"/>
    </source>
</evidence>
<accession>A0A6B8M2Y3</accession>
<organism evidence="3 4">
    <name type="scientific">Methylocystis parvus</name>
    <dbReference type="NCBI Taxonomy" id="134"/>
    <lineage>
        <taxon>Bacteria</taxon>
        <taxon>Pseudomonadati</taxon>
        <taxon>Pseudomonadota</taxon>
        <taxon>Alphaproteobacteria</taxon>
        <taxon>Hyphomicrobiales</taxon>
        <taxon>Methylocystaceae</taxon>
        <taxon>Methylocystis</taxon>
    </lineage>
</organism>
<evidence type="ECO:0000313" key="3">
    <source>
        <dbReference type="EMBL" id="QGM97261.1"/>
    </source>
</evidence>
<gene>
    <name evidence="3" type="ORF">F7D14_07095</name>
</gene>
<evidence type="ECO:0000259" key="2">
    <source>
        <dbReference type="Pfam" id="PF23639"/>
    </source>
</evidence>